<dbReference type="GO" id="GO:0015501">
    <property type="term" value="F:glutamate:sodium symporter activity"/>
    <property type="evidence" value="ECO:0007669"/>
    <property type="project" value="InterPro"/>
</dbReference>
<dbReference type="Proteomes" id="UP000501926">
    <property type="component" value="Chromosome"/>
</dbReference>
<dbReference type="InterPro" id="IPR004445">
    <property type="entry name" value="GltS"/>
</dbReference>
<accession>Q1Q008</accession>
<dbReference type="GO" id="GO:0016020">
    <property type="term" value="C:membrane"/>
    <property type="evidence" value="ECO:0007669"/>
    <property type="project" value="InterPro"/>
</dbReference>
<evidence type="ECO:0000313" key="4">
    <source>
        <dbReference type="EMBL" id="SOH04180.1"/>
    </source>
</evidence>
<protein>
    <submittedName>
        <fullName evidence="3">Sodium/glutamate symporter</fullName>
    </submittedName>
</protein>
<gene>
    <name evidence="3" type="ORF">KsCSTR_05760</name>
    <name evidence="4" type="ORF">KSMBR1_1681</name>
    <name evidence="2" type="ORF">kustd1920</name>
</gene>
<dbReference type="RefSeq" id="WP_099324905.1">
    <property type="nucleotide sequence ID" value="NZ_CP049055.1"/>
</dbReference>
<organism evidence="2">
    <name type="scientific">Kuenenia stuttgartiensis</name>
    <dbReference type="NCBI Taxonomy" id="174633"/>
    <lineage>
        <taxon>Bacteria</taxon>
        <taxon>Pseudomonadati</taxon>
        <taxon>Planctomycetota</taxon>
        <taxon>Candidatus Brocadiia</taxon>
        <taxon>Candidatus Brocadiales</taxon>
        <taxon>Candidatus Brocadiaceae</taxon>
        <taxon>Candidatus Kuenenia</taxon>
    </lineage>
</organism>
<evidence type="ECO:0000313" key="6">
    <source>
        <dbReference type="Proteomes" id="UP000501926"/>
    </source>
</evidence>
<keyword evidence="1" id="KW-0812">Transmembrane</keyword>
<keyword evidence="1" id="KW-0472">Membrane</keyword>
<evidence type="ECO:0000256" key="1">
    <source>
        <dbReference type="SAM" id="Phobius"/>
    </source>
</evidence>
<keyword evidence="1" id="KW-1133">Transmembrane helix</keyword>
<dbReference type="OrthoDB" id="4921038at2"/>
<dbReference type="GO" id="GO:0015813">
    <property type="term" value="P:L-glutamate transmembrane transport"/>
    <property type="evidence" value="ECO:0007669"/>
    <property type="project" value="InterPro"/>
</dbReference>
<reference evidence="3 6" key="5">
    <citation type="submission" date="2020-02" db="EMBL/GenBank/DDBJ databases">
        <title>Newly sequenced genome of strain CSTR1 showed variability in Candidatus Kuenenia stuttgartiensis genomes.</title>
        <authorList>
            <person name="Ding C."/>
            <person name="Adrian L."/>
        </authorList>
    </citation>
    <scope>NUCLEOTIDE SEQUENCE [LARGE SCALE GENOMIC DNA]</scope>
    <source>
        <strain evidence="3 6">CSTR1</strain>
    </source>
</reference>
<name>Q1Q008_KUEST</name>
<sequence length="78" mass="8823">MISIEVPDFIAHTMGIVVFFVGVHINRKFTILRDFNIPETVTDGLFAAVIVFLIGLFADIEINYQLKTRDSLLVYFSG</sequence>
<dbReference type="AlphaFoldDB" id="Q1Q008"/>
<keyword evidence="5" id="KW-1185">Reference proteome</keyword>
<dbReference type="Proteomes" id="UP000221734">
    <property type="component" value="Chromosome Kuenenia_stuttgartiensis_MBR1"/>
</dbReference>
<feature type="transmembrane region" description="Helical" evidence="1">
    <location>
        <begin position="45"/>
        <end position="64"/>
    </location>
</feature>
<feature type="transmembrane region" description="Helical" evidence="1">
    <location>
        <begin position="9"/>
        <end position="25"/>
    </location>
</feature>
<dbReference type="EMBL" id="CT573072">
    <property type="protein sequence ID" value="CAJ72665.1"/>
    <property type="molecule type" value="Genomic_DNA"/>
</dbReference>
<proteinExistence type="predicted"/>
<dbReference type="Pfam" id="PF03616">
    <property type="entry name" value="Glt_symporter"/>
    <property type="match status" value="1"/>
</dbReference>
<reference evidence="5" key="3">
    <citation type="submission" date="2017-10" db="EMBL/GenBank/DDBJ databases">
        <authorList>
            <person name="Frank J."/>
        </authorList>
    </citation>
    <scope>NUCLEOTIDE SEQUENCE [LARGE SCALE GENOMIC DNA]</scope>
</reference>
<dbReference type="KEGG" id="kst:KSMBR1_1681"/>
<reference evidence="2" key="2">
    <citation type="submission" date="2006-01" db="EMBL/GenBank/DDBJ databases">
        <authorList>
            <person name="Genoscope"/>
        </authorList>
    </citation>
    <scope>NUCLEOTIDE SEQUENCE</scope>
</reference>
<reference evidence="2" key="1">
    <citation type="journal article" date="2006" name="Nature">
        <title>Deciphering the evolution and metabolism of an anammox bacterium from a community genome.</title>
        <authorList>
            <person name="Strous M."/>
            <person name="Pelletier E."/>
            <person name="Mangenot S."/>
            <person name="Rattei T."/>
            <person name="Lehner A."/>
            <person name="Taylor M.W."/>
            <person name="Horn M."/>
            <person name="Daims H."/>
            <person name="Bartol-Mavel D."/>
            <person name="Wincker P."/>
            <person name="Barbe V."/>
            <person name="Fonknechten N."/>
            <person name="Vallenet D."/>
            <person name="Segurens B."/>
            <person name="Schenowitz-Truong C."/>
            <person name="Medigue C."/>
            <person name="Collingro A."/>
            <person name="Snel B."/>
            <person name="Dutilh B.E."/>
            <person name="OpDenCamp H.J.M."/>
            <person name="vanDerDrift C."/>
            <person name="Cirpus I."/>
            <person name="vanDePas-Schoonen K.T."/>
            <person name="Harhangi H.R."/>
            <person name="vanNiftrik L."/>
            <person name="Schmid M."/>
            <person name="Keltjens J."/>
            <person name="vanDeVossenberg J."/>
            <person name="Kartal B."/>
            <person name="Meier H."/>
            <person name="Frishman D."/>
            <person name="Huynen M.A."/>
            <person name="Mewes H."/>
            <person name="Weissenbach J."/>
            <person name="Jetten M.S.M."/>
            <person name="Wagner M."/>
            <person name="LePaslier D."/>
        </authorList>
    </citation>
    <scope>NUCLEOTIDE SEQUENCE</scope>
</reference>
<dbReference type="EMBL" id="LT934425">
    <property type="protein sequence ID" value="SOH04180.1"/>
    <property type="molecule type" value="Genomic_DNA"/>
</dbReference>
<evidence type="ECO:0000313" key="5">
    <source>
        <dbReference type="Proteomes" id="UP000221734"/>
    </source>
</evidence>
<evidence type="ECO:0000313" key="3">
    <source>
        <dbReference type="EMBL" id="QII09955.1"/>
    </source>
</evidence>
<evidence type="ECO:0000313" key="2">
    <source>
        <dbReference type="EMBL" id="CAJ72665.1"/>
    </source>
</evidence>
<dbReference type="EMBL" id="CP049055">
    <property type="protein sequence ID" value="QII09955.1"/>
    <property type="molecule type" value="Genomic_DNA"/>
</dbReference>
<reference evidence="4" key="4">
    <citation type="submission" date="2017-10" db="EMBL/GenBank/DDBJ databases">
        <authorList>
            <person name="Banno H."/>
            <person name="Chua N.-H."/>
        </authorList>
    </citation>
    <scope>NUCLEOTIDE SEQUENCE [LARGE SCALE GENOMIC DNA]</scope>
    <source>
        <strain evidence="4">Kuenenia_mbr1_ru-nijmegen</strain>
    </source>
</reference>